<dbReference type="AlphaFoldDB" id="A0A380THR6"/>
<evidence type="ECO:0000256" key="1">
    <source>
        <dbReference type="SAM" id="Coils"/>
    </source>
</evidence>
<dbReference type="InterPro" id="IPR053155">
    <property type="entry name" value="F-pilin_assembly_TraC"/>
</dbReference>
<protein>
    <recommendedName>
        <fullName evidence="3">TraG P-loop domain-containing protein</fullName>
    </recommendedName>
</protein>
<dbReference type="PANTHER" id="PTHR38467:SF1">
    <property type="entry name" value="CONJUGATIVE TRANSFER: ASSEMBLY"/>
    <property type="match status" value="1"/>
</dbReference>
<feature type="coiled-coil region" evidence="1">
    <location>
        <begin position="328"/>
        <end position="355"/>
    </location>
</feature>
<accession>A0A380THR6</accession>
<evidence type="ECO:0000313" key="2">
    <source>
        <dbReference type="EMBL" id="SUS07233.1"/>
    </source>
</evidence>
<gene>
    <name evidence="2" type="ORF">DF3PB_40030</name>
</gene>
<keyword evidence="1" id="KW-0175">Coiled coil</keyword>
<proteinExistence type="predicted"/>
<organism evidence="2">
    <name type="scientific">metagenome</name>
    <dbReference type="NCBI Taxonomy" id="256318"/>
    <lineage>
        <taxon>unclassified sequences</taxon>
        <taxon>metagenomes</taxon>
    </lineage>
</organism>
<dbReference type="EMBL" id="UIDG01000334">
    <property type="protein sequence ID" value="SUS07233.1"/>
    <property type="molecule type" value="Genomic_DNA"/>
</dbReference>
<feature type="coiled-coil region" evidence="1">
    <location>
        <begin position="271"/>
        <end position="298"/>
    </location>
</feature>
<dbReference type="Gene3D" id="3.40.50.300">
    <property type="entry name" value="P-loop containing nucleotide triphosphate hydrolases"/>
    <property type="match status" value="1"/>
</dbReference>
<name>A0A380THR6_9ZZZZ</name>
<dbReference type="SUPFAM" id="SSF52540">
    <property type="entry name" value="P-loop containing nucleoside triphosphate hydrolases"/>
    <property type="match status" value="1"/>
</dbReference>
<evidence type="ECO:0008006" key="3">
    <source>
        <dbReference type="Google" id="ProtNLM"/>
    </source>
</evidence>
<dbReference type="InterPro" id="IPR027417">
    <property type="entry name" value="P-loop_NTPase"/>
</dbReference>
<dbReference type="PANTHER" id="PTHR38467">
    <property type="match status" value="1"/>
</dbReference>
<sequence>MRTEPADGYFGEDMIVFEGLHRGGFIARGFEIIAPDLEHADPVHHNAFESDLVALLSVLKPGWRMQVQWTNDSDFRKPLQRYREDTATLATNEWSKRQRNERFVRYWRMVESGALRRERLRLYFTTPVDAAALGKNAGRLTREALLGTYAEQFNQIGQFLQALFGGSGGQVRPMTDADHFLHYLEFLNPSLPEQKVTDPLEFFDPQKSIQENCWLGEGRPLEKPDTGFYLDGCYHGMLVLKSLPKRTRPSLAYLLTKLGFRDYAITVNVESVDVEELIEKEQKELNRVEGDYESLKKVKLLAAMRTKAAKIARYSNGDSSPYRIQYIIRAWDRNREDLRAKLTALKAAVGSMERAQAYEPALEPSARNFFYCTWPGWSFSRYDSLWHDYDDALVANILPFSSTPVGHLDQAEFIFEGPNGNLVGGRTFIGEGNNQTPQNAVVIGTTGSGKSVNVIDILTQTEPFYAYTMIVEEGESYTTYAKTVDPAAEPIIVQANGKLTMNYLDTRGLPLSGLHLSAAAALPMLMVGQSKDEDRNKLRQALLANAIGRLYEDFARWYFNRHPEETTDMARRAYALDLYRRTRMGPQATGLDAFLEFAEWEQHRGDEASAFTASAAEGDVVRFAKDGAGAQQIRDLVFARLTPAEMPQHGQLQELLSAEASGPHADEMRYLATLLEPWSAGGSYGELFDGVSNVSLTGKIAHFELGYIPESAEELKAAAAFLIANYTRSHMMRLPRALRKRNIFEEVARFSLVPSGKKVLRESYQQLRKYNVWNVATVQNYEQFKASDIRGAVLGNSRILFLLRQSDRSDIEDLSRDFPIPDAAKDAVMSHPEPEKLVGTKYSQFTYYHTDERRPLIVTMRNVASREMLYCASSSGAHFDQREKALRGNGNVVDAIIANA</sequence>
<reference evidence="2" key="1">
    <citation type="submission" date="2018-07" db="EMBL/GenBank/DDBJ databases">
        <authorList>
            <person name="Quirk P.G."/>
            <person name="Krulwich T.A."/>
        </authorList>
    </citation>
    <scope>NUCLEOTIDE SEQUENCE</scope>
</reference>